<evidence type="ECO:0000313" key="2">
    <source>
        <dbReference type="EMBL" id="PHH78082.1"/>
    </source>
</evidence>
<name>A0A2C5ZED8_9HYPO</name>
<feature type="domain" description="DJ-1/PfpI" evidence="1">
    <location>
        <begin position="54"/>
        <end position="189"/>
    </location>
</feature>
<dbReference type="PANTHER" id="PTHR43130">
    <property type="entry name" value="ARAC-FAMILY TRANSCRIPTIONAL REGULATOR"/>
    <property type="match status" value="1"/>
</dbReference>
<gene>
    <name evidence="2" type="ORF">CDD82_3211</name>
</gene>
<reference evidence="2 3" key="1">
    <citation type="submission" date="2017-06" db="EMBL/GenBank/DDBJ databases">
        <title>Ant-infecting Ophiocordyceps genomes reveal a high diversity of potential behavioral manipulation genes and a possible major role for enterotoxins.</title>
        <authorList>
            <person name="De Bekker C."/>
            <person name="Evans H.C."/>
            <person name="Brachmann A."/>
            <person name="Hughes D.P."/>
        </authorList>
    </citation>
    <scope>NUCLEOTIDE SEQUENCE [LARGE SCALE GENOMIC DNA]</scope>
    <source>
        <strain evidence="2 3">1348a</strain>
    </source>
</reference>
<dbReference type="InterPro" id="IPR052158">
    <property type="entry name" value="INH-QAR"/>
</dbReference>
<dbReference type="AlphaFoldDB" id="A0A2C5ZED8"/>
<sequence length="225" mass="24456">MAKNIHIGVYMAKDCQLLDTAAVDILGCMSKQFVSTLPVQLVANINLDQVPTVKISYITADDQANDITLSSQLMMRATHTIDHQDVAAGKLDIVVIPGPASWDNPDKRALAWLREQYTKGADVLSICTGIFICCDAGIASGKKATGPKSVQKILKDKYPHVDFQGDKYRYLQDGSFWSSGTVTNGNDLLAAYARASSLWPQPVVELVLDIMDTGNRGQTLPNAKV</sequence>
<dbReference type="Gene3D" id="3.40.50.880">
    <property type="match status" value="1"/>
</dbReference>
<evidence type="ECO:0000313" key="3">
    <source>
        <dbReference type="Proteomes" id="UP000224854"/>
    </source>
</evidence>
<dbReference type="EMBL" id="NJEU01000239">
    <property type="protein sequence ID" value="PHH78082.1"/>
    <property type="molecule type" value="Genomic_DNA"/>
</dbReference>
<protein>
    <recommendedName>
        <fullName evidence="1">DJ-1/PfpI domain-containing protein</fullName>
    </recommendedName>
</protein>
<dbReference type="OrthoDB" id="543156at2759"/>
<comment type="caution">
    <text evidence="2">The sequence shown here is derived from an EMBL/GenBank/DDBJ whole genome shotgun (WGS) entry which is preliminary data.</text>
</comment>
<proteinExistence type="predicted"/>
<keyword evidence="3" id="KW-1185">Reference proteome</keyword>
<dbReference type="InterPro" id="IPR002818">
    <property type="entry name" value="DJ-1/PfpI"/>
</dbReference>
<evidence type="ECO:0000259" key="1">
    <source>
        <dbReference type="Pfam" id="PF01965"/>
    </source>
</evidence>
<dbReference type="Proteomes" id="UP000224854">
    <property type="component" value="Unassembled WGS sequence"/>
</dbReference>
<dbReference type="SUPFAM" id="SSF52317">
    <property type="entry name" value="Class I glutamine amidotransferase-like"/>
    <property type="match status" value="1"/>
</dbReference>
<dbReference type="InterPro" id="IPR029062">
    <property type="entry name" value="Class_I_gatase-like"/>
</dbReference>
<dbReference type="Pfam" id="PF01965">
    <property type="entry name" value="DJ-1_PfpI"/>
    <property type="match status" value="1"/>
</dbReference>
<accession>A0A2C5ZED8</accession>
<dbReference type="PANTHER" id="PTHR43130:SF7">
    <property type="entry name" value="DJ-1_PFPI DOMAIN-CONTAINING PROTEIN"/>
    <property type="match status" value="1"/>
</dbReference>
<organism evidence="2 3">
    <name type="scientific">Ophiocordyceps australis</name>
    <dbReference type="NCBI Taxonomy" id="1399860"/>
    <lineage>
        <taxon>Eukaryota</taxon>
        <taxon>Fungi</taxon>
        <taxon>Dikarya</taxon>
        <taxon>Ascomycota</taxon>
        <taxon>Pezizomycotina</taxon>
        <taxon>Sordariomycetes</taxon>
        <taxon>Hypocreomycetidae</taxon>
        <taxon>Hypocreales</taxon>
        <taxon>Ophiocordycipitaceae</taxon>
        <taxon>Ophiocordyceps</taxon>
    </lineage>
</organism>